<evidence type="ECO:0000313" key="2">
    <source>
        <dbReference type="Proteomes" id="UP000237968"/>
    </source>
</evidence>
<dbReference type="EMBL" id="PVNK01000165">
    <property type="protein sequence ID" value="PRP96522.1"/>
    <property type="molecule type" value="Genomic_DNA"/>
</dbReference>
<evidence type="ECO:0000313" key="1">
    <source>
        <dbReference type="EMBL" id="PRP96522.1"/>
    </source>
</evidence>
<accession>A0A2S9XUJ0</accession>
<dbReference type="NCBIfam" id="TIGR03187">
    <property type="entry name" value="DGQHR"/>
    <property type="match status" value="1"/>
</dbReference>
<evidence type="ECO:0008006" key="3">
    <source>
        <dbReference type="Google" id="ProtNLM"/>
    </source>
</evidence>
<dbReference type="NCBIfam" id="NF041060">
    <property type="entry name" value="DpdB"/>
    <property type="match status" value="1"/>
</dbReference>
<comment type="caution">
    <text evidence="1">The sequence shown here is derived from an EMBL/GenBank/DDBJ whole genome shotgun (WGS) entry which is preliminary data.</text>
</comment>
<reference evidence="1 2" key="1">
    <citation type="submission" date="2018-03" db="EMBL/GenBank/DDBJ databases">
        <title>Draft Genome Sequences of the Obligatory Marine Myxobacteria Enhygromyxa salina SWB005.</title>
        <authorList>
            <person name="Poehlein A."/>
            <person name="Moghaddam J.A."/>
            <person name="Harms H."/>
            <person name="Alanjari M."/>
            <person name="Koenig G.M."/>
            <person name="Daniel R."/>
            <person name="Schaeberle T.F."/>
        </authorList>
    </citation>
    <scope>NUCLEOTIDE SEQUENCE [LARGE SCALE GENOMIC DNA]</scope>
    <source>
        <strain evidence="1 2">SWB005</strain>
    </source>
</reference>
<name>A0A2S9XUJ0_9BACT</name>
<keyword evidence="2" id="KW-1185">Reference proteome</keyword>
<dbReference type="CDD" id="cd16413">
    <property type="entry name" value="DGQHR_domain"/>
    <property type="match status" value="1"/>
</dbReference>
<dbReference type="AlphaFoldDB" id="A0A2S9XUJ0"/>
<proteinExistence type="predicted"/>
<gene>
    <name evidence="1" type="ORF">ENSA5_35980</name>
</gene>
<protein>
    <recommendedName>
        <fullName evidence="3">TgtA5 cluster protein 1</fullName>
    </recommendedName>
</protein>
<dbReference type="InterPro" id="IPR017642">
    <property type="entry name" value="DNA_S_mod_DndB"/>
</dbReference>
<dbReference type="InterPro" id="IPR017601">
    <property type="entry name" value="DGQHR-contain_dom"/>
</dbReference>
<organism evidence="1 2">
    <name type="scientific">Enhygromyxa salina</name>
    <dbReference type="NCBI Taxonomy" id="215803"/>
    <lineage>
        <taxon>Bacteria</taxon>
        <taxon>Pseudomonadati</taxon>
        <taxon>Myxococcota</taxon>
        <taxon>Polyangia</taxon>
        <taxon>Nannocystales</taxon>
        <taxon>Nannocystaceae</taxon>
        <taxon>Enhygromyxa</taxon>
    </lineage>
</organism>
<dbReference type="RefSeq" id="WP_106392941.1">
    <property type="nucleotide sequence ID" value="NZ_PVNK01000165.1"/>
</dbReference>
<dbReference type="Proteomes" id="UP000237968">
    <property type="component" value="Unassembled WGS sequence"/>
</dbReference>
<dbReference type="OrthoDB" id="237364at2"/>
<dbReference type="Pfam" id="PF14072">
    <property type="entry name" value="DndB"/>
    <property type="match status" value="1"/>
</dbReference>
<sequence length="374" mass="42317">MRKSSAVIKVPAMEIRQSPGRKLYTFAVDGKRVYDFVDISRIRRNAGAELEGYQRPEVVAHIQEIKEYIESDAPMIPNGIVVAFDSRVKFKRVKSAALDMSSDAVMGVLEIPVGEHGKRGKVGFVVDGQQRLAAIRGAKVQKFPMLVSAFITDDLRQQTEQFILVNSTKPLPKGLIYELIPHTDARLPTALHKRRLAAYLLERLNHEEQSPLYKMIRTPTAPDGVIKDNSMLKMLGNSLSDGVLYEFRERNELTVESVANMSALLRRFWGAVKETFPEAWGLKPRESRLMHGAGIVSVGNLMDHIASQRTRRSVIPSQKFFRKHLSLVAPECAWTKGDWRFGPDDVRAWNQVQNTRQDVEMLTDFLQRAYEAAA</sequence>